<comment type="caution">
    <text evidence="3">The sequence shown here is derived from an EMBL/GenBank/DDBJ whole genome shotgun (WGS) entry which is preliminary data.</text>
</comment>
<reference evidence="4" key="1">
    <citation type="journal article" date="2019" name="Int. J. Syst. Evol. Microbiol.">
        <title>The Global Catalogue of Microorganisms (GCM) 10K type strain sequencing project: providing services to taxonomists for standard genome sequencing and annotation.</title>
        <authorList>
            <consortium name="The Broad Institute Genomics Platform"/>
            <consortium name="The Broad Institute Genome Sequencing Center for Infectious Disease"/>
            <person name="Wu L."/>
            <person name="Ma J."/>
        </authorList>
    </citation>
    <scope>NUCLEOTIDE SEQUENCE [LARGE SCALE GENOMIC DNA]</scope>
    <source>
        <strain evidence="4">CGMCC 1.8860</strain>
    </source>
</reference>
<proteinExistence type="predicted"/>
<feature type="domain" description="RNA polymerase sigma-70 region 2" evidence="1">
    <location>
        <begin position="11"/>
        <end position="76"/>
    </location>
</feature>
<dbReference type="Pfam" id="PF08281">
    <property type="entry name" value="Sigma70_r4_2"/>
    <property type="match status" value="1"/>
</dbReference>
<feature type="domain" description="RNA polymerase sigma factor 70 region 4 type 2" evidence="2">
    <location>
        <begin position="108"/>
        <end position="160"/>
    </location>
</feature>
<gene>
    <name evidence="3" type="ORF">GCM10010971_08750</name>
</gene>
<dbReference type="InterPro" id="IPR036388">
    <property type="entry name" value="WH-like_DNA-bd_sf"/>
</dbReference>
<evidence type="ECO:0000313" key="4">
    <source>
        <dbReference type="Proteomes" id="UP000621859"/>
    </source>
</evidence>
<dbReference type="InterPro" id="IPR007627">
    <property type="entry name" value="RNA_pol_sigma70_r2"/>
</dbReference>
<dbReference type="Gene3D" id="1.10.1740.10">
    <property type="match status" value="1"/>
</dbReference>
<evidence type="ECO:0000313" key="3">
    <source>
        <dbReference type="EMBL" id="GGP25056.1"/>
    </source>
</evidence>
<dbReference type="InterPro" id="IPR013325">
    <property type="entry name" value="RNA_pol_sigma_r2"/>
</dbReference>
<evidence type="ECO:0000259" key="2">
    <source>
        <dbReference type="Pfam" id="PF08281"/>
    </source>
</evidence>
<dbReference type="RefSeq" id="WP_188689315.1">
    <property type="nucleotide sequence ID" value="NZ_BMLY01000001.1"/>
</dbReference>
<name>A0ABQ2PIJ0_9NEIS</name>
<dbReference type="PANTHER" id="PTHR30173">
    <property type="entry name" value="SIGMA 19 FACTOR"/>
    <property type="match status" value="1"/>
</dbReference>
<dbReference type="SUPFAM" id="SSF88659">
    <property type="entry name" value="Sigma3 and sigma4 domains of RNA polymerase sigma factors"/>
    <property type="match status" value="1"/>
</dbReference>
<dbReference type="InterPro" id="IPR013324">
    <property type="entry name" value="RNA_pol_sigma_r3/r4-like"/>
</dbReference>
<dbReference type="InterPro" id="IPR013249">
    <property type="entry name" value="RNA_pol_sigma70_r4_t2"/>
</dbReference>
<dbReference type="InterPro" id="IPR052704">
    <property type="entry name" value="ECF_Sigma-70_Domain"/>
</dbReference>
<evidence type="ECO:0000259" key="1">
    <source>
        <dbReference type="Pfam" id="PF04542"/>
    </source>
</evidence>
<keyword evidence="4" id="KW-1185">Reference proteome</keyword>
<accession>A0ABQ2PIJ0</accession>
<sequence length="229" mass="25398">MPRITDTDGALFERLRPRLKAISRRIVGNEADAEDVVQDCFLKWQNTDQTALSTPVAWLTKVVQHQSIDRLRQRNRSNQVADDVRELIQDAAHASPETDLLRRAELGEALACLLTRLSPSERLALVMHEVLECEHADIAAALGTQTVNARQHLSRARRRLREAANKAALPASVQPDQEQIQRFQTAIAQLDVAALITLLGAQTTQLSARPLRCMVRCANESAYALAIAA</sequence>
<dbReference type="EMBL" id="BMLY01000001">
    <property type="protein sequence ID" value="GGP25056.1"/>
    <property type="molecule type" value="Genomic_DNA"/>
</dbReference>
<dbReference type="Gene3D" id="1.10.10.10">
    <property type="entry name" value="Winged helix-like DNA-binding domain superfamily/Winged helix DNA-binding domain"/>
    <property type="match status" value="1"/>
</dbReference>
<protein>
    <recommendedName>
        <fullName evidence="5">RNA polymerase sigma-70 factor, ECF subfamily</fullName>
    </recommendedName>
</protein>
<dbReference type="PANTHER" id="PTHR30173:SF36">
    <property type="entry name" value="ECF RNA POLYMERASE SIGMA FACTOR SIGJ"/>
    <property type="match status" value="1"/>
</dbReference>
<dbReference type="NCBIfam" id="TIGR02937">
    <property type="entry name" value="sigma70-ECF"/>
    <property type="match status" value="1"/>
</dbReference>
<organism evidence="3 4">
    <name type="scientific">Silvimonas amylolytica</name>
    <dbReference type="NCBI Taxonomy" id="449663"/>
    <lineage>
        <taxon>Bacteria</taxon>
        <taxon>Pseudomonadati</taxon>
        <taxon>Pseudomonadota</taxon>
        <taxon>Betaproteobacteria</taxon>
        <taxon>Neisseriales</taxon>
        <taxon>Chitinibacteraceae</taxon>
        <taxon>Silvimonas</taxon>
    </lineage>
</organism>
<dbReference type="Pfam" id="PF04542">
    <property type="entry name" value="Sigma70_r2"/>
    <property type="match status" value="1"/>
</dbReference>
<evidence type="ECO:0008006" key="5">
    <source>
        <dbReference type="Google" id="ProtNLM"/>
    </source>
</evidence>
<dbReference type="SUPFAM" id="SSF88946">
    <property type="entry name" value="Sigma2 domain of RNA polymerase sigma factors"/>
    <property type="match status" value="1"/>
</dbReference>
<dbReference type="Proteomes" id="UP000621859">
    <property type="component" value="Unassembled WGS sequence"/>
</dbReference>
<dbReference type="InterPro" id="IPR014284">
    <property type="entry name" value="RNA_pol_sigma-70_dom"/>
</dbReference>